<reference evidence="2" key="1">
    <citation type="submission" date="2021-01" db="EMBL/GenBank/DDBJ databases">
        <title>Whole genome shotgun sequence of Rhizocola hellebori NBRC 109834.</title>
        <authorList>
            <person name="Komaki H."/>
            <person name="Tamura T."/>
        </authorList>
    </citation>
    <scope>NUCLEOTIDE SEQUENCE</scope>
    <source>
        <strain evidence="2">NBRC 109834</strain>
    </source>
</reference>
<feature type="region of interest" description="Disordered" evidence="1">
    <location>
        <begin position="15"/>
        <end position="68"/>
    </location>
</feature>
<name>A0A8J3VDV2_9ACTN</name>
<evidence type="ECO:0000313" key="3">
    <source>
        <dbReference type="Proteomes" id="UP000612899"/>
    </source>
</evidence>
<protein>
    <submittedName>
        <fullName evidence="2">Uncharacterized protein</fullName>
    </submittedName>
</protein>
<dbReference type="Proteomes" id="UP000612899">
    <property type="component" value="Unassembled WGS sequence"/>
</dbReference>
<gene>
    <name evidence="2" type="ORF">Rhe02_19760</name>
</gene>
<evidence type="ECO:0000313" key="2">
    <source>
        <dbReference type="EMBL" id="GIH03909.1"/>
    </source>
</evidence>
<sequence>MVAAAAIVVSGCVRADADRSHGPASTSSTEASPSADPSGVPVSTASPSPAGVAVSPAVSPARTSTAAPSRFATLQPGARLPAGDQCAGWVRARPKKENKGVNRAANSVTGQHVDASTFGGGAGLAKRVDGQFTGTTEEILRWAACKWGIDEDLVKAQAAIESWWRQDTLGDFGTDAGACPEGHGLGADGQAGKCPQSYGILQNRYPYMKTAFPGAMRSTAMSADLAYGIWRICMEGHETWLNTVERGQQYAAGDAWGCVGRWFSGRWHTEASEQYVGRVKDYLNQRIWETPNFQQP</sequence>
<dbReference type="AlphaFoldDB" id="A0A8J3VDV2"/>
<feature type="compositionally biased region" description="Low complexity" evidence="1">
    <location>
        <begin position="23"/>
        <end position="61"/>
    </location>
</feature>
<accession>A0A8J3VDV2</accession>
<proteinExistence type="predicted"/>
<dbReference type="EMBL" id="BONY01000010">
    <property type="protein sequence ID" value="GIH03909.1"/>
    <property type="molecule type" value="Genomic_DNA"/>
</dbReference>
<evidence type="ECO:0000256" key="1">
    <source>
        <dbReference type="SAM" id="MobiDB-lite"/>
    </source>
</evidence>
<keyword evidence="3" id="KW-1185">Reference proteome</keyword>
<comment type="caution">
    <text evidence="2">The sequence shown here is derived from an EMBL/GenBank/DDBJ whole genome shotgun (WGS) entry which is preliminary data.</text>
</comment>
<organism evidence="2 3">
    <name type="scientific">Rhizocola hellebori</name>
    <dbReference type="NCBI Taxonomy" id="1392758"/>
    <lineage>
        <taxon>Bacteria</taxon>
        <taxon>Bacillati</taxon>
        <taxon>Actinomycetota</taxon>
        <taxon>Actinomycetes</taxon>
        <taxon>Micromonosporales</taxon>
        <taxon>Micromonosporaceae</taxon>
        <taxon>Rhizocola</taxon>
    </lineage>
</organism>